<dbReference type="NCBIfam" id="TIGR02605">
    <property type="entry name" value="CxxC_CxxC_SSSS"/>
    <property type="match status" value="1"/>
</dbReference>
<accession>A0AAX3BFE0</accession>
<reference evidence="2" key="1">
    <citation type="submission" date="2021-04" db="EMBL/GenBank/DDBJ databases">
        <authorList>
            <person name="Postec A."/>
        </authorList>
    </citation>
    <scope>NUCLEOTIDE SEQUENCE</scope>
    <source>
        <strain evidence="2">F1F22</strain>
    </source>
</reference>
<dbReference type="PANTHER" id="PTHR34404:SF2">
    <property type="entry name" value="CONSERVED SERINE RICH PROTEIN"/>
    <property type="match status" value="1"/>
</dbReference>
<evidence type="ECO:0000259" key="1">
    <source>
        <dbReference type="SMART" id="SM00834"/>
    </source>
</evidence>
<dbReference type="KEGG" id="taqu:KDW03_03845"/>
<evidence type="ECO:0000313" key="3">
    <source>
        <dbReference type="Proteomes" id="UP001056539"/>
    </source>
</evidence>
<sequence>MPHYDYVCLNCSHEFEVFQMMNDLPLESCPSCGGKVKRKIGGGMGIIFKGNGFYVTDYKKTSFSGENKCESCSN</sequence>
<reference evidence="2" key="2">
    <citation type="submission" date="2022-06" db="EMBL/GenBank/DDBJ databases">
        <title>Thermospira aquatica gen. nov., sp. nov.</title>
        <authorList>
            <person name="Ben Ali Gam Z."/>
            <person name="Labat M."/>
        </authorList>
    </citation>
    <scope>NUCLEOTIDE SEQUENCE</scope>
    <source>
        <strain evidence="2">F1F22</strain>
    </source>
</reference>
<organism evidence="2 3">
    <name type="scientific">Thermospira aquatica</name>
    <dbReference type="NCBI Taxonomy" id="2828656"/>
    <lineage>
        <taxon>Bacteria</taxon>
        <taxon>Pseudomonadati</taxon>
        <taxon>Spirochaetota</taxon>
        <taxon>Spirochaetia</taxon>
        <taxon>Brevinematales</taxon>
        <taxon>Thermospiraceae</taxon>
        <taxon>Thermospira</taxon>
    </lineage>
</organism>
<gene>
    <name evidence="2" type="ORF">KDW03_03845</name>
</gene>
<dbReference type="RefSeq" id="WP_271436076.1">
    <property type="nucleotide sequence ID" value="NZ_CP073355.1"/>
</dbReference>
<keyword evidence="3" id="KW-1185">Reference proteome</keyword>
<dbReference type="InterPro" id="IPR013429">
    <property type="entry name" value="Regulatory_FmdB_Zinc_ribbon"/>
</dbReference>
<dbReference type="AlphaFoldDB" id="A0AAX3BFE0"/>
<dbReference type="Proteomes" id="UP001056539">
    <property type="component" value="Chromosome"/>
</dbReference>
<evidence type="ECO:0000313" key="2">
    <source>
        <dbReference type="EMBL" id="URA10946.1"/>
    </source>
</evidence>
<dbReference type="EMBL" id="CP073355">
    <property type="protein sequence ID" value="URA10946.1"/>
    <property type="molecule type" value="Genomic_DNA"/>
</dbReference>
<protein>
    <submittedName>
        <fullName evidence="2">Zinc ribbon domain-containing protein</fullName>
    </submittedName>
</protein>
<feature type="domain" description="Putative regulatory protein FmdB zinc ribbon" evidence="1">
    <location>
        <begin position="1"/>
        <end position="41"/>
    </location>
</feature>
<name>A0AAX3BFE0_9SPIR</name>
<proteinExistence type="predicted"/>
<dbReference type="PANTHER" id="PTHR34404">
    <property type="entry name" value="REGULATORY PROTEIN, FMDB FAMILY"/>
    <property type="match status" value="1"/>
</dbReference>
<dbReference type="Pfam" id="PF09723">
    <property type="entry name" value="Zn_ribbon_8"/>
    <property type="match status" value="1"/>
</dbReference>
<dbReference type="SMART" id="SM00834">
    <property type="entry name" value="CxxC_CXXC_SSSS"/>
    <property type="match status" value="1"/>
</dbReference>